<feature type="transmembrane region" description="Helical" evidence="1">
    <location>
        <begin position="21"/>
        <end position="39"/>
    </location>
</feature>
<name>W2MBM6_PHYNI</name>
<gene>
    <name evidence="2" type="ORF">L914_19761</name>
</gene>
<sequence>MAKRQSYRLLFANGSEFEKEVSLVIIAFLGIGMYLFRVGNKDLGTSTHLPSDKLSTTTKRHSRALPDTTITIADLTWKEKLLVHIEPFGSFPL</sequence>
<dbReference type="AlphaFoldDB" id="W2MBM6"/>
<evidence type="ECO:0000256" key="1">
    <source>
        <dbReference type="SAM" id="Phobius"/>
    </source>
</evidence>
<keyword evidence="1" id="KW-1133">Transmembrane helix</keyword>
<protein>
    <submittedName>
        <fullName evidence="2">Uncharacterized protein</fullName>
    </submittedName>
</protein>
<keyword evidence="1" id="KW-0472">Membrane</keyword>
<organism evidence="2">
    <name type="scientific">Phytophthora nicotianae</name>
    <name type="common">Potato buckeye rot agent</name>
    <name type="synonym">Phytophthora parasitica</name>
    <dbReference type="NCBI Taxonomy" id="4792"/>
    <lineage>
        <taxon>Eukaryota</taxon>
        <taxon>Sar</taxon>
        <taxon>Stramenopiles</taxon>
        <taxon>Oomycota</taxon>
        <taxon>Peronosporomycetes</taxon>
        <taxon>Peronosporales</taxon>
        <taxon>Peronosporaceae</taxon>
        <taxon>Phytophthora</taxon>
    </lineage>
</organism>
<accession>W2MBM6</accession>
<reference evidence="2" key="1">
    <citation type="submission" date="2013-11" db="EMBL/GenBank/DDBJ databases">
        <title>The Genome Sequence of Phytophthora parasitica IAC_01/95.</title>
        <authorList>
            <consortium name="The Broad Institute Genomics Platform"/>
            <person name="Russ C."/>
            <person name="Tyler B."/>
            <person name="Panabieres F."/>
            <person name="Shan W."/>
            <person name="Tripathy S."/>
            <person name="Grunwald N."/>
            <person name="Machado M."/>
            <person name="Johnson C.S."/>
            <person name="Arredondo F."/>
            <person name="Hong C."/>
            <person name="Coffey M."/>
            <person name="Young S.K."/>
            <person name="Zeng Q."/>
            <person name="Gargeya S."/>
            <person name="Fitzgerald M."/>
            <person name="Abouelleil A."/>
            <person name="Alvarado L."/>
            <person name="Chapman S.B."/>
            <person name="Gainer-Dewar J."/>
            <person name="Goldberg J."/>
            <person name="Griggs A."/>
            <person name="Gujja S."/>
            <person name="Hansen M."/>
            <person name="Howarth C."/>
            <person name="Imamovic A."/>
            <person name="Ireland A."/>
            <person name="Larimer J."/>
            <person name="McCowan C."/>
            <person name="Murphy C."/>
            <person name="Pearson M."/>
            <person name="Poon T.W."/>
            <person name="Priest M."/>
            <person name="Roberts A."/>
            <person name="Saif S."/>
            <person name="Shea T."/>
            <person name="Sykes S."/>
            <person name="Wortman J."/>
            <person name="Nusbaum C."/>
            <person name="Birren B."/>
        </authorList>
    </citation>
    <scope>NUCLEOTIDE SEQUENCE [LARGE SCALE GENOMIC DNA]</scope>
    <source>
        <strain evidence="2">IAC_01/95</strain>
    </source>
</reference>
<dbReference type="Proteomes" id="UP000054532">
    <property type="component" value="Unassembled WGS sequence"/>
</dbReference>
<evidence type="ECO:0000313" key="2">
    <source>
        <dbReference type="EMBL" id="ETM32944.1"/>
    </source>
</evidence>
<proteinExistence type="predicted"/>
<keyword evidence="1" id="KW-0812">Transmembrane</keyword>
<dbReference type="EMBL" id="KI696189">
    <property type="protein sequence ID" value="ETM32944.1"/>
    <property type="molecule type" value="Genomic_DNA"/>
</dbReference>